<protein>
    <recommendedName>
        <fullName evidence="1">Nucleoside phosphorylase domain-containing protein</fullName>
    </recommendedName>
</protein>
<dbReference type="EMBL" id="JAMFLZ010000002">
    <property type="protein sequence ID" value="MCL6294419.1"/>
    <property type="molecule type" value="Genomic_DNA"/>
</dbReference>
<evidence type="ECO:0000313" key="2">
    <source>
        <dbReference type="EMBL" id="MCL6294419.1"/>
    </source>
</evidence>
<accession>A0ABT0QBQ5</accession>
<proteinExistence type="predicted"/>
<evidence type="ECO:0000313" key="3">
    <source>
        <dbReference type="Proteomes" id="UP001165381"/>
    </source>
</evidence>
<dbReference type="Pfam" id="PF01048">
    <property type="entry name" value="PNP_UDP_1"/>
    <property type="match status" value="1"/>
</dbReference>
<evidence type="ECO:0000259" key="1">
    <source>
        <dbReference type="Pfam" id="PF01048"/>
    </source>
</evidence>
<dbReference type="Gene3D" id="3.40.50.1580">
    <property type="entry name" value="Nucleoside phosphorylase domain"/>
    <property type="match status" value="1"/>
</dbReference>
<dbReference type="InterPro" id="IPR000845">
    <property type="entry name" value="Nucleoside_phosphorylase_d"/>
</dbReference>
<gene>
    <name evidence="2" type="ORF">M3P09_05400</name>
</gene>
<dbReference type="RefSeq" id="WP_249972316.1">
    <property type="nucleotide sequence ID" value="NZ_JAMFLZ010000002.1"/>
</dbReference>
<dbReference type="Proteomes" id="UP001165381">
    <property type="component" value="Unassembled WGS sequence"/>
</dbReference>
<dbReference type="SUPFAM" id="SSF53167">
    <property type="entry name" value="Purine and uridine phosphorylases"/>
    <property type="match status" value="1"/>
</dbReference>
<sequence length="246" mass="28092">MFNTIENLIGNDEKSIVNIDKLVKWKKSKKLYNFTKLPETAILTMFPAKKKFFPFFSKKKIRGIKGKNFLINNKIVLCTECGYGAPYIINLCEELKTLGVSNFIFIGLAGTITRSHQEGELLYVEKTFSGVGASYYYDKKEEIMPNQSNWSKGVKKEVGAKSVTCWSTDAPFRETLSLKNYYVEKGAEIVEMECAAIYAFANYYRLNASCFTIISDQLTDEWYPPKDYNSLVTKGRDTIARIVNLL</sequence>
<reference evidence="2" key="1">
    <citation type="submission" date="2022-05" db="EMBL/GenBank/DDBJ databases">
        <authorList>
            <person name="Park J.-S."/>
        </authorList>
    </citation>
    <scope>NUCLEOTIDE SEQUENCE</scope>
    <source>
        <strain evidence="2">2012CJ34-3</strain>
    </source>
</reference>
<name>A0ABT0QBQ5_9FLAO</name>
<feature type="domain" description="Nucleoside phosphorylase" evidence="1">
    <location>
        <begin position="54"/>
        <end position="220"/>
    </location>
</feature>
<organism evidence="2 3">
    <name type="scientific">Jejuia spongiicola</name>
    <dbReference type="NCBI Taxonomy" id="2942207"/>
    <lineage>
        <taxon>Bacteria</taxon>
        <taxon>Pseudomonadati</taxon>
        <taxon>Bacteroidota</taxon>
        <taxon>Flavobacteriia</taxon>
        <taxon>Flavobacteriales</taxon>
        <taxon>Flavobacteriaceae</taxon>
        <taxon>Jejuia</taxon>
    </lineage>
</organism>
<dbReference type="InterPro" id="IPR035994">
    <property type="entry name" value="Nucleoside_phosphorylase_sf"/>
</dbReference>
<comment type="caution">
    <text evidence="2">The sequence shown here is derived from an EMBL/GenBank/DDBJ whole genome shotgun (WGS) entry which is preliminary data.</text>
</comment>
<keyword evidence="3" id="KW-1185">Reference proteome</keyword>